<dbReference type="InterPro" id="IPR036052">
    <property type="entry name" value="TrpB-like_PALP_sf"/>
</dbReference>
<dbReference type="Pfam" id="PF00291">
    <property type="entry name" value="PALP"/>
    <property type="match status" value="1"/>
</dbReference>
<dbReference type="EMBL" id="VXRG01000141">
    <property type="protein sequence ID" value="MXY95215.1"/>
    <property type="molecule type" value="Genomic_DNA"/>
</dbReference>
<dbReference type="PROSITE" id="PS00165">
    <property type="entry name" value="DEHYDRATASE_SER_THR"/>
    <property type="match status" value="1"/>
</dbReference>
<dbReference type="AlphaFoldDB" id="A0A6B0YYE9"/>
<dbReference type="PANTHER" id="PTHR48078:SF6">
    <property type="entry name" value="L-THREONINE DEHYDRATASE CATABOLIC TDCB"/>
    <property type="match status" value="1"/>
</dbReference>
<evidence type="ECO:0000256" key="2">
    <source>
        <dbReference type="ARBA" id="ARBA00022898"/>
    </source>
</evidence>
<comment type="caution">
    <text evidence="5">The sequence shown here is derived from an EMBL/GenBank/DDBJ whole genome shotgun (WGS) entry which is preliminary data.</text>
</comment>
<dbReference type="InterPro" id="IPR000634">
    <property type="entry name" value="Ser/Thr_deHydtase_PyrdxlP-BS"/>
</dbReference>
<comment type="cofactor">
    <cofactor evidence="1">
        <name>pyridoxal 5'-phosphate</name>
        <dbReference type="ChEBI" id="CHEBI:597326"/>
    </cofactor>
</comment>
<organism evidence="5">
    <name type="scientific">Caldilineaceae bacterium SB0664_bin_27</name>
    <dbReference type="NCBI Taxonomy" id="2605260"/>
    <lineage>
        <taxon>Bacteria</taxon>
        <taxon>Bacillati</taxon>
        <taxon>Chloroflexota</taxon>
        <taxon>Caldilineae</taxon>
        <taxon>Caldilineales</taxon>
        <taxon>Caldilineaceae</taxon>
    </lineage>
</organism>
<accession>A0A6B0YYE9</accession>
<proteinExistence type="predicted"/>
<dbReference type="InterPro" id="IPR050147">
    <property type="entry name" value="Ser/Thr_Dehydratase"/>
</dbReference>
<protein>
    <submittedName>
        <fullName evidence="5">Threonine/serine dehydratase</fullName>
    </submittedName>
</protein>
<evidence type="ECO:0000259" key="4">
    <source>
        <dbReference type="Pfam" id="PF00291"/>
    </source>
</evidence>
<dbReference type="GO" id="GO:0006565">
    <property type="term" value="P:L-serine catabolic process"/>
    <property type="evidence" value="ECO:0007669"/>
    <property type="project" value="TreeGrafter"/>
</dbReference>
<keyword evidence="2" id="KW-0663">Pyridoxal phosphate</keyword>
<dbReference type="GO" id="GO:0004794">
    <property type="term" value="F:threonine deaminase activity"/>
    <property type="evidence" value="ECO:0007669"/>
    <property type="project" value="TreeGrafter"/>
</dbReference>
<dbReference type="GO" id="GO:0030170">
    <property type="term" value="F:pyridoxal phosphate binding"/>
    <property type="evidence" value="ECO:0007669"/>
    <property type="project" value="InterPro"/>
</dbReference>
<sequence length="325" mass="34581">MSGFLADLPDQIRQAASRIRPHIVETPLLLSPTLSKRTCAQVYLKLENRQHTGSFKLRGATNKLLNLTVEERARGVVTASTGNHALAVAHAATLLNVKATIFLPEAASPRKVEKLEAFPVALCRTPGDALNAEISARQAALQRSQPFISPYNDLHIIAGQGTIAVELLRQQPQLAAVFVTVGGGGLMGGMASCLNASHRAIQTFGCQPENSAVMLASVRAGRIVETESLPTLSDGSAGGIEPHSVTYDLCQNHVDRWLTVSEAEIATAMRLIHRESGERIEGAAGVAVASLLKTGKRFAGQRVAVVICGGNVDSDSWQQVLEQGD</sequence>
<dbReference type="InterPro" id="IPR001926">
    <property type="entry name" value="TrpB-like_PALP"/>
</dbReference>
<reference evidence="5" key="1">
    <citation type="submission" date="2019-09" db="EMBL/GenBank/DDBJ databases">
        <title>Characterisation of the sponge microbiome using genome-centric metagenomics.</title>
        <authorList>
            <person name="Engelberts J.P."/>
            <person name="Robbins S.J."/>
            <person name="De Goeij J.M."/>
            <person name="Aranda M."/>
            <person name="Bell S.C."/>
            <person name="Webster N.S."/>
        </authorList>
    </citation>
    <scope>NUCLEOTIDE SEQUENCE</scope>
    <source>
        <strain evidence="5">SB0664_bin_27</strain>
    </source>
</reference>
<evidence type="ECO:0000256" key="1">
    <source>
        <dbReference type="ARBA" id="ARBA00001933"/>
    </source>
</evidence>
<dbReference type="Gene3D" id="3.40.50.1100">
    <property type="match status" value="2"/>
</dbReference>
<evidence type="ECO:0000313" key="5">
    <source>
        <dbReference type="EMBL" id="MXY95215.1"/>
    </source>
</evidence>
<keyword evidence="3" id="KW-0456">Lyase</keyword>
<dbReference type="CDD" id="cd01562">
    <property type="entry name" value="Thr-dehyd"/>
    <property type="match status" value="1"/>
</dbReference>
<name>A0A6B0YYE9_9CHLR</name>
<dbReference type="SUPFAM" id="SSF53686">
    <property type="entry name" value="Tryptophan synthase beta subunit-like PLP-dependent enzymes"/>
    <property type="match status" value="1"/>
</dbReference>
<dbReference type="GO" id="GO:0009097">
    <property type="term" value="P:isoleucine biosynthetic process"/>
    <property type="evidence" value="ECO:0007669"/>
    <property type="project" value="TreeGrafter"/>
</dbReference>
<dbReference type="PANTHER" id="PTHR48078">
    <property type="entry name" value="THREONINE DEHYDRATASE, MITOCHONDRIAL-RELATED"/>
    <property type="match status" value="1"/>
</dbReference>
<gene>
    <name evidence="5" type="ORF">F4Y42_17370</name>
</gene>
<evidence type="ECO:0000256" key="3">
    <source>
        <dbReference type="ARBA" id="ARBA00023239"/>
    </source>
</evidence>
<dbReference type="NCBIfam" id="NF005292">
    <property type="entry name" value="PRK06815.1"/>
    <property type="match status" value="1"/>
</dbReference>
<dbReference type="GO" id="GO:0003941">
    <property type="term" value="F:L-serine ammonia-lyase activity"/>
    <property type="evidence" value="ECO:0007669"/>
    <property type="project" value="TreeGrafter"/>
</dbReference>
<dbReference type="GO" id="GO:0006567">
    <property type="term" value="P:L-threonine catabolic process"/>
    <property type="evidence" value="ECO:0007669"/>
    <property type="project" value="TreeGrafter"/>
</dbReference>
<feature type="domain" description="Tryptophan synthase beta chain-like PALP" evidence="4">
    <location>
        <begin position="19"/>
        <end position="309"/>
    </location>
</feature>